<organism evidence="2 3">
    <name type="scientific">Talaromyces stipitatus (strain ATCC 10500 / CBS 375.48 / QM 6759 / NRRL 1006)</name>
    <name type="common">Penicillium stipitatum</name>
    <dbReference type="NCBI Taxonomy" id="441959"/>
    <lineage>
        <taxon>Eukaryota</taxon>
        <taxon>Fungi</taxon>
        <taxon>Dikarya</taxon>
        <taxon>Ascomycota</taxon>
        <taxon>Pezizomycotina</taxon>
        <taxon>Eurotiomycetes</taxon>
        <taxon>Eurotiomycetidae</taxon>
        <taxon>Eurotiales</taxon>
        <taxon>Trichocomaceae</taxon>
        <taxon>Talaromyces</taxon>
        <taxon>Talaromyces sect. Talaromyces</taxon>
    </lineage>
</organism>
<evidence type="ECO:0000313" key="3">
    <source>
        <dbReference type="Proteomes" id="UP000001745"/>
    </source>
</evidence>
<dbReference type="RefSeq" id="XP_002340352.1">
    <property type="nucleotide sequence ID" value="XM_002340311.1"/>
</dbReference>
<feature type="compositionally biased region" description="Polar residues" evidence="1">
    <location>
        <begin position="95"/>
        <end position="105"/>
    </location>
</feature>
<dbReference type="AlphaFoldDB" id="B8LSW9"/>
<dbReference type="eggNOG" id="ENOG502TB2S">
    <property type="taxonomic scope" value="Eukaryota"/>
</dbReference>
<reference evidence="3" key="1">
    <citation type="journal article" date="2015" name="Genome Announc.">
        <title>Genome sequence of the AIDS-associated pathogen Penicillium marneffei (ATCC18224) and its near taxonomic relative Talaromyces stipitatus (ATCC10500).</title>
        <authorList>
            <person name="Nierman W.C."/>
            <person name="Fedorova-Abrams N.D."/>
            <person name="Andrianopoulos A."/>
        </authorList>
    </citation>
    <scope>NUCLEOTIDE SEQUENCE [LARGE SCALE GENOMIC DNA]</scope>
    <source>
        <strain evidence="3">ATCC 10500 / CBS 375.48 / QM 6759 / NRRL 1006</strain>
    </source>
</reference>
<name>B8LSW9_TALSN</name>
<accession>B8LSW9</accession>
<dbReference type="PhylomeDB" id="B8LSW9"/>
<dbReference type="HOGENOM" id="CLU_1074324_0_0_1"/>
<dbReference type="VEuPathDB" id="FungiDB:TSTA_064340"/>
<evidence type="ECO:0000256" key="1">
    <source>
        <dbReference type="SAM" id="MobiDB-lite"/>
    </source>
</evidence>
<feature type="compositionally biased region" description="Polar residues" evidence="1">
    <location>
        <begin position="1"/>
        <end position="16"/>
    </location>
</feature>
<dbReference type="InParanoid" id="B8LSW9"/>
<dbReference type="OrthoDB" id="4225670at2759"/>
<dbReference type="GeneID" id="8102406"/>
<keyword evidence="3" id="KW-1185">Reference proteome</keyword>
<dbReference type="EMBL" id="EQ962652">
    <property type="protein sequence ID" value="EED22965.1"/>
    <property type="molecule type" value="Genomic_DNA"/>
</dbReference>
<proteinExistence type="predicted"/>
<protein>
    <submittedName>
        <fullName evidence="2">Uncharacterized protein</fullName>
    </submittedName>
</protein>
<dbReference type="Proteomes" id="UP000001745">
    <property type="component" value="Unassembled WGS sequence"/>
</dbReference>
<sequence length="271" mass="30223">MSNMGNQTLASLQESTLAVAKKTASKKSKAGPKEPKVRKTPACGECKKNKVRCPHRSVIDEHGNIIEGPEEEPKPHASTPAPAPKLTNDGDIEQNPESGATSRSGTAGREIEQLQGTKMERPHRKGAGKRKFDNSTQEDTAEPAQKCPKRGAQEASAKPQERKKPGRKPLQKSPIMVRDTPPADVDAPPRVTQQAHPRGNLDMSIDIAWDRHMVSELDKHIKQTGQKWELLQQTIETAQEQWEDVVRSMESTKQFMNKWTAKFTYDDAYME</sequence>
<gene>
    <name evidence="2" type="ORF">TSTA_064340</name>
</gene>
<evidence type="ECO:0000313" key="2">
    <source>
        <dbReference type="EMBL" id="EED22965.1"/>
    </source>
</evidence>
<feature type="region of interest" description="Disordered" evidence="1">
    <location>
        <begin position="1"/>
        <end position="199"/>
    </location>
</feature>